<proteinExistence type="predicted"/>
<keyword evidence="2 5" id="KW-0378">Hydrolase</keyword>
<dbReference type="EMBL" id="JAROAV010000021">
    <property type="protein sequence ID" value="MDF8263759.1"/>
    <property type="molecule type" value="Genomic_DNA"/>
</dbReference>
<organism evidence="5 6">
    <name type="scientific">Luteipulveratus flavus</name>
    <dbReference type="NCBI Taxonomy" id="3031728"/>
    <lineage>
        <taxon>Bacteria</taxon>
        <taxon>Bacillati</taxon>
        <taxon>Actinomycetota</taxon>
        <taxon>Actinomycetes</taxon>
        <taxon>Micrococcales</taxon>
        <taxon>Dermacoccaceae</taxon>
        <taxon>Luteipulveratus</taxon>
    </lineage>
</organism>
<dbReference type="GO" id="GO:0016787">
    <property type="term" value="F:hydrolase activity"/>
    <property type="evidence" value="ECO:0007669"/>
    <property type="project" value="UniProtKB-KW"/>
</dbReference>
<dbReference type="SFLD" id="SFLDS00003">
    <property type="entry name" value="Haloacid_Dehalogenase"/>
    <property type="match status" value="1"/>
</dbReference>
<dbReference type="Proteomes" id="UP001528912">
    <property type="component" value="Unassembled WGS sequence"/>
</dbReference>
<dbReference type="Pfam" id="PF00702">
    <property type="entry name" value="Hydrolase"/>
    <property type="match status" value="1"/>
</dbReference>
<keyword evidence="3" id="KW-0460">Magnesium</keyword>
<evidence type="ECO:0000256" key="1">
    <source>
        <dbReference type="ARBA" id="ARBA00001946"/>
    </source>
</evidence>
<protein>
    <submittedName>
        <fullName evidence="5">HAD family hydrolase</fullName>
    </submittedName>
</protein>
<dbReference type="InterPro" id="IPR036412">
    <property type="entry name" value="HAD-like_sf"/>
</dbReference>
<gene>
    <name evidence="5" type="ORF">P4R38_05825</name>
</gene>
<evidence type="ECO:0000313" key="5">
    <source>
        <dbReference type="EMBL" id="MDF8263759.1"/>
    </source>
</evidence>
<feature type="region of interest" description="Disordered" evidence="4">
    <location>
        <begin position="245"/>
        <end position="268"/>
    </location>
</feature>
<dbReference type="Gene3D" id="1.20.120.1600">
    <property type="match status" value="1"/>
</dbReference>
<evidence type="ECO:0000313" key="6">
    <source>
        <dbReference type="Proteomes" id="UP001528912"/>
    </source>
</evidence>
<dbReference type="NCBIfam" id="TIGR01549">
    <property type="entry name" value="HAD-SF-IA-v1"/>
    <property type="match status" value="1"/>
</dbReference>
<dbReference type="PANTHER" id="PTHR46470">
    <property type="entry name" value="N-ACYLNEURAMINATE-9-PHOSPHATASE"/>
    <property type="match status" value="1"/>
</dbReference>
<evidence type="ECO:0000256" key="2">
    <source>
        <dbReference type="ARBA" id="ARBA00022801"/>
    </source>
</evidence>
<name>A0ABT6C489_9MICO</name>
<dbReference type="InterPro" id="IPR006439">
    <property type="entry name" value="HAD-SF_hydro_IA"/>
</dbReference>
<comment type="caution">
    <text evidence="5">The sequence shown here is derived from an EMBL/GenBank/DDBJ whole genome shotgun (WGS) entry which is preliminary data.</text>
</comment>
<dbReference type="InterPro" id="IPR051400">
    <property type="entry name" value="HAD-like_hydrolase"/>
</dbReference>
<dbReference type="SFLD" id="SFLDG01129">
    <property type="entry name" value="C1.5:_HAD__Beta-PGM__Phosphata"/>
    <property type="match status" value="1"/>
</dbReference>
<evidence type="ECO:0000256" key="3">
    <source>
        <dbReference type="ARBA" id="ARBA00022842"/>
    </source>
</evidence>
<keyword evidence="6" id="KW-1185">Reference proteome</keyword>
<accession>A0ABT6C489</accession>
<dbReference type="RefSeq" id="WP_275240747.1">
    <property type="nucleotide sequence ID" value="NZ_JARFJC010000049.1"/>
</dbReference>
<dbReference type="NCBIfam" id="TIGR01509">
    <property type="entry name" value="HAD-SF-IA-v3"/>
    <property type="match status" value="1"/>
</dbReference>
<sequence length="268" mass="28280">MSRAYDAVLLDVDDTLLDTSRAMIAAGAVALRELWPGRDDGWYQAASERFRVDPGGHFRRYTEGELDFEEMRAARLREVAAAYGLGYPDAGHDRFEAAFRPAFRAAQRVYDDVRPFLARCAAAEVAVGAVTNSSAAATADKLDAVGLAEDFAVVVTRDTLGFGKPDARVFAHACGSLSVPPERTVFVGDELAADVRGAADAGLRACWLRRPAAVVSAHAPDLTQASSTAPEGTLIVSDLNAIPGTGDPFRSGSADGAESRFGTGGTGR</sequence>
<dbReference type="PANTHER" id="PTHR46470:SF4">
    <property type="entry name" value="5-AMINO-6-(5-PHOSPHO-D-RIBITYLAMINO)URACIL PHOSPHATASE YIGB"/>
    <property type="match status" value="1"/>
</dbReference>
<dbReference type="InterPro" id="IPR023214">
    <property type="entry name" value="HAD_sf"/>
</dbReference>
<dbReference type="Gene3D" id="3.40.50.1000">
    <property type="entry name" value="HAD superfamily/HAD-like"/>
    <property type="match status" value="1"/>
</dbReference>
<reference evidence="5 6" key="1">
    <citation type="submission" date="2023-03" db="EMBL/GenBank/DDBJ databases">
        <title>YIM 133296 draft genome.</title>
        <authorList>
            <person name="Xiong L."/>
        </authorList>
    </citation>
    <scope>NUCLEOTIDE SEQUENCE [LARGE SCALE GENOMIC DNA]</scope>
    <source>
        <strain evidence="5 6">YIM 133296</strain>
    </source>
</reference>
<dbReference type="SUPFAM" id="SSF56784">
    <property type="entry name" value="HAD-like"/>
    <property type="match status" value="1"/>
</dbReference>
<comment type="cofactor">
    <cofactor evidence="1">
        <name>Mg(2+)</name>
        <dbReference type="ChEBI" id="CHEBI:18420"/>
    </cofactor>
</comment>
<evidence type="ECO:0000256" key="4">
    <source>
        <dbReference type="SAM" id="MobiDB-lite"/>
    </source>
</evidence>